<name>A0A6G1IVN3_9PLEO</name>
<evidence type="ECO:0000256" key="1">
    <source>
        <dbReference type="ARBA" id="ARBA00023002"/>
    </source>
</evidence>
<evidence type="ECO:0000259" key="3">
    <source>
        <dbReference type="SMART" id="SM00903"/>
    </source>
</evidence>
<keyword evidence="5" id="KW-1185">Reference proteome</keyword>
<feature type="domain" description="Flavin reductase like" evidence="3">
    <location>
        <begin position="48"/>
        <end position="216"/>
    </location>
</feature>
<feature type="compositionally biased region" description="Polar residues" evidence="2">
    <location>
        <begin position="36"/>
        <end position="45"/>
    </location>
</feature>
<dbReference type="PANTHER" id="PTHR30466">
    <property type="entry name" value="FLAVIN REDUCTASE"/>
    <property type="match status" value="1"/>
</dbReference>
<sequence length="220" mass="24037">MALLSVLHWQQEPSIPRTHFQMMPLPRNPAPPTQRIPPTSQTNSRKTMRHVPHPVVIITAAQYNYDLQRPVALGSAIFSFNTVALRPPTVSLNIKSPSKTLDAIRADDGRFRVHILRGTAQGAKAASLFSAGNDVGAFEERARVAPGIISHLEEDGMQDGSTAGLDPAAAAAMDCVLHKEVEVADPVVLIGHVRSCMSREDHMGNALWYSMGRYNVVEDE</sequence>
<dbReference type="InterPro" id="IPR002563">
    <property type="entry name" value="Flavin_Rdtase-like_dom"/>
</dbReference>
<dbReference type="GO" id="GO:0010181">
    <property type="term" value="F:FMN binding"/>
    <property type="evidence" value="ECO:0007669"/>
    <property type="project" value="InterPro"/>
</dbReference>
<dbReference type="Pfam" id="PF01613">
    <property type="entry name" value="Flavin_Reduct"/>
    <property type="match status" value="1"/>
</dbReference>
<feature type="region of interest" description="Disordered" evidence="2">
    <location>
        <begin position="28"/>
        <end position="48"/>
    </location>
</feature>
<evidence type="ECO:0000313" key="5">
    <source>
        <dbReference type="Proteomes" id="UP000799291"/>
    </source>
</evidence>
<reference evidence="4" key="1">
    <citation type="journal article" date="2020" name="Stud. Mycol.">
        <title>101 Dothideomycetes genomes: a test case for predicting lifestyles and emergence of pathogens.</title>
        <authorList>
            <person name="Haridas S."/>
            <person name="Albert R."/>
            <person name="Binder M."/>
            <person name="Bloem J."/>
            <person name="Labutti K."/>
            <person name="Salamov A."/>
            <person name="Andreopoulos B."/>
            <person name="Baker S."/>
            <person name="Barry K."/>
            <person name="Bills G."/>
            <person name="Bluhm B."/>
            <person name="Cannon C."/>
            <person name="Castanera R."/>
            <person name="Culley D."/>
            <person name="Daum C."/>
            <person name="Ezra D."/>
            <person name="Gonzalez J."/>
            <person name="Henrissat B."/>
            <person name="Kuo A."/>
            <person name="Liang C."/>
            <person name="Lipzen A."/>
            <person name="Lutzoni F."/>
            <person name="Magnuson J."/>
            <person name="Mondo S."/>
            <person name="Nolan M."/>
            <person name="Ohm R."/>
            <person name="Pangilinan J."/>
            <person name="Park H.-J."/>
            <person name="Ramirez L."/>
            <person name="Alfaro M."/>
            <person name="Sun H."/>
            <person name="Tritt A."/>
            <person name="Yoshinaga Y."/>
            <person name="Zwiers L.-H."/>
            <person name="Turgeon B."/>
            <person name="Goodwin S."/>
            <person name="Spatafora J."/>
            <person name="Crous P."/>
            <person name="Grigoriev I."/>
        </authorList>
    </citation>
    <scope>NUCLEOTIDE SEQUENCE</scope>
    <source>
        <strain evidence="4">CBS 122367</strain>
    </source>
</reference>
<dbReference type="EMBL" id="MU005588">
    <property type="protein sequence ID" value="KAF2682040.1"/>
    <property type="molecule type" value="Genomic_DNA"/>
</dbReference>
<gene>
    <name evidence="4" type="ORF">K458DRAFT_433040</name>
</gene>
<dbReference type="SMART" id="SM00903">
    <property type="entry name" value="Flavin_Reduct"/>
    <property type="match status" value="1"/>
</dbReference>
<protein>
    <recommendedName>
        <fullName evidence="3">Flavin reductase like domain-containing protein</fullName>
    </recommendedName>
</protein>
<evidence type="ECO:0000256" key="2">
    <source>
        <dbReference type="SAM" id="MobiDB-lite"/>
    </source>
</evidence>
<dbReference type="OrthoDB" id="2015405at2759"/>
<dbReference type="InterPro" id="IPR050268">
    <property type="entry name" value="NADH-dep_flavin_reductase"/>
</dbReference>
<dbReference type="InterPro" id="IPR012349">
    <property type="entry name" value="Split_barrel_FMN-bd"/>
</dbReference>
<proteinExistence type="predicted"/>
<accession>A0A6G1IVN3</accession>
<dbReference type="SUPFAM" id="SSF50475">
    <property type="entry name" value="FMN-binding split barrel"/>
    <property type="match status" value="1"/>
</dbReference>
<dbReference type="PANTHER" id="PTHR30466:SF1">
    <property type="entry name" value="FMN REDUCTASE (NADH) RUTF"/>
    <property type="match status" value="1"/>
</dbReference>
<keyword evidence="1" id="KW-0560">Oxidoreductase</keyword>
<dbReference type="Proteomes" id="UP000799291">
    <property type="component" value="Unassembled WGS sequence"/>
</dbReference>
<organism evidence="4 5">
    <name type="scientific">Lentithecium fluviatile CBS 122367</name>
    <dbReference type="NCBI Taxonomy" id="1168545"/>
    <lineage>
        <taxon>Eukaryota</taxon>
        <taxon>Fungi</taxon>
        <taxon>Dikarya</taxon>
        <taxon>Ascomycota</taxon>
        <taxon>Pezizomycotina</taxon>
        <taxon>Dothideomycetes</taxon>
        <taxon>Pleosporomycetidae</taxon>
        <taxon>Pleosporales</taxon>
        <taxon>Massarineae</taxon>
        <taxon>Lentitheciaceae</taxon>
        <taxon>Lentithecium</taxon>
    </lineage>
</organism>
<dbReference type="GO" id="GO:0042602">
    <property type="term" value="F:riboflavin reductase (NADPH) activity"/>
    <property type="evidence" value="ECO:0007669"/>
    <property type="project" value="TreeGrafter"/>
</dbReference>
<evidence type="ECO:0000313" key="4">
    <source>
        <dbReference type="EMBL" id="KAF2682040.1"/>
    </source>
</evidence>
<dbReference type="Gene3D" id="2.30.110.10">
    <property type="entry name" value="Electron Transport, Fmn-binding Protein, Chain A"/>
    <property type="match status" value="1"/>
</dbReference>
<dbReference type="AlphaFoldDB" id="A0A6G1IVN3"/>